<dbReference type="AlphaFoldDB" id="A0A1D2M4Q3"/>
<gene>
    <name evidence="1" type="ORF">Ocin01_18722</name>
</gene>
<evidence type="ECO:0000313" key="1">
    <source>
        <dbReference type="EMBL" id="ODM87960.1"/>
    </source>
</evidence>
<organism evidence="1 2">
    <name type="scientific">Orchesella cincta</name>
    <name type="common">Springtail</name>
    <name type="synonym">Podura cincta</name>
    <dbReference type="NCBI Taxonomy" id="48709"/>
    <lineage>
        <taxon>Eukaryota</taxon>
        <taxon>Metazoa</taxon>
        <taxon>Ecdysozoa</taxon>
        <taxon>Arthropoda</taxon>
        <taxon>Hexapoda</taxon>
        <taxon>Collembola</taxon>
        <taxon>Entomobryomorpha</taxon>
        <taxon>Entomobryoidea</taxon>
        <taxon>Orchesellidae</taxon>
        <taxon>Orchesellinae</taxon>
        <taxon>Orchesella</taxon>
    </lineage>
</organism>
<accession>A0A1D2M4Q3</accession>
<dbReference type="Proteomes" id="UP000094527">
    <property type="component" value="Unassembled WGS sequence"/>
</dbReference>
<proteinExistence type="predicted"/>
<dbReference type="EMBL" id="LJIJ01004319">
    <property type="protein sequence ID" value="ODM87960.1"/>
    <property type="molecule type" value="Genomic_DNA"/>
</dbReference>
<reference evidence="1 2" key="1">
    <citation type="journal article" date="2016" name="Genome Biol. Evol.">
        <title>Gene Family Evolution Reflects Adaptation to Soil Environmental Stressors in the Genome of the Collembolan Orchesella cincta.</title>
        <authorList>
            <person name="Faddeeva-Vakhrusheva A."/>
            <person name="Derks M.F."/>
            <person name="Anvar S.Y."/>
            <person name="Agamennone V."/>
            <person name="Suring W."/>
            <person name="Smit S."/>
            <person name="van Straalen N.M."/>
            <person name="Roelofs D."/>
        </authorList>
    </citation>
    <scope>NUCLEOTIDE SEQUENCE [LARGE SCALE GENOMIC DNA]</scope>
    <source>
        <tissue evidence="1">Mixed pool</tissue>
    </source>
</reference>
<protein>
    <submittedName>
        <fullName evidence="1">Uncharacterized protein</fullName>
    </submittedName>
</protein>
<keyword evidence="2" id="KW-1185">Reference proteome</keyword>
<evidence type="ECO:0000313" key="2">
    <source>
        <dbReference type="Proteomes" id="UP000094527"/>
    </source>
</evidence>
<name>A0A1D2M4Q3_ORCCI</name>
<comment type="caution">
    <text evidence="1">The sequence shown here is derived from an EMBL/GenBank/DDBJ whole genome shotgun (WGS) entry which is preliminary data.</text>
</comment>
<feature type="non-terminal residue" evidence="1">
    <location>
        <position position="84"/>
    </location>
</feature>
<sequence length="84" mass="9759">MIFELDDVWNLKSVYGCSTLHVGSAADFHPKSHRYQNNVSKWTESRSLQLHSDANLRRFVGSEVKNRWTTMSFDLQKSNKNSLL</sequence>